<accession>Q5P178</accession>
<name>Q5P178_AROAE</name>
<dbReference type="KEGG" id="eba:ebA4943"/>
<keyword evidence="2" id="KW-1185">Reference proteome</keyword>
<dbReference type="HOGENOM" id="CLU_1212778_0_0_4"/>
<dbReference type="EMBL" id="CR555306">
    <property type="protein sequence ID" value="CAI08936.1"/>
    <property type="molecule type" value="Genomic_DNA"/>
</dbReference>
<organism evidence="1 2">
    <name type="scientific">Aromatoleum aromaticum (strain DSM 19018 / LMG 30748 / EbN1)</name>
    <name type="common">Azoarcus sp. (strain EbN1)</name>
    <dbReference type="NCBI Taxonomy" id="76114"/>
    <lineage>
        <taxon>Bacteria</taxon>
        <taxon>Pseudomonadati</taxon>
        <taxon>Pseudomonadota</taxon>
        <taxon>Betaproteobacteria</taxon>
        <taxon>Rhodocyclales</taxon>
        <taxon>Rhodocyclaceae</taxon>
        <taxon>Aromatoleum</taxon>
    </lineage>
</organism>
<reference evidence="1 2" key="1">
    <citation type="journal article" date="2005" name="Arch. Microbiol.">
        <title>The genome sequence of an anaerobic aromatic-degrading denitrifying bacterium, strain EbN1.</title>
        <authorList>
            <person name="Rabus R."/>
            <person name="Kube M."/>
            <person name="Heider J."/>
            <person name="Beck A."/>
            <person name="Heitmann K."/>
            <person name="Widdel F."/>
            <person name="Reinhardt R."/>
        </authorList>
    </citation>
    <scope>NUCLEOTIDE SEQUENCE [LARGE SCALE GENOMIC DNA]</scope>
    <source>
        <strain evidence="1 2">EbN1</strain>
    </source>
</reference>
<evidence type="ECO:0000313" key="1">
    <source>
        <dbReference type="EMBL" id="CAI08936.1"/>
    </source>
</evidence>
<gene>
    <name evidence="1" type="ORF">ebA4943</name>
</gene>
<sequence>MRGWGCDSPGLLAIGCTGVWMFSSVTTTQGAASATLPITWRWCATWCSISSGSISPSRRASRPSGCWQQHPMSFGPHCSASKCLKRMRMTTSNDERVAAGALGADRFNKGSLRHVRRDGITLLEDVGVKFRGFVITGLSDDTSIRGHDRSLDDLAEELCFLFRQLRPRCPQRGVVGGGVGSKSAVRSIASRRSGRSSAVPWYVRWRFRSSSARCAHWRPRRRARAHPA</sequence>
<dbReference type="STRING" id="76114.ebA4943"/>
<evidence type="ECO:0000313" key="2">
    <source>
        <dbReference type="Proteomes" id="UP000006552"/>
    </source>
</evidence>
<proteinExistence type="predicted"/>
<protein>
    <submittedName>
        <fullName evidence="1">Uncharacterized protein</fullName>
    </submittedName>
</protein>
<dbReference type="Proteomes" id="UP000006552">
    <property type="component" value="Chromosome"/>
</dbReference>
<dbReference type="AlphaFoldDB" id="Q5P178"/>